<evidence type="ECO:0000256" key="1">
    <source>
        <dbReference type="ARBA" id="ARBA00006174"/>
    </source>
</evidence>
<evidence type="ECO:0000259" key="4">
    <source>
        <dbReference type="Pfam" id="PF19305"/>
    </source>
</evidence>
<dbReference type="InterPro" id="IPR042188">
    <property type="entry name" value="MmgE/PrpD_sf_2"/>
</dbReference>
<dbReference type="Gene3D" id="1.10.4100.10">
    <property type="entry name" value="2-methylcitrate dehydratase PrpD"/>
    <property type="match status" value="1"/>
</dbReference>
<dbReference type="Proteomes" id="UP000659172">
    <property type="component" value="Unassembled WGS sequence"/>
</dbReference>
<proteinExistence type="inferred from homology"/>
<feature type="domain" description="MmgE/PrpD C-terminal" evidence="4">
    <location>
        <begin position="313"/>
        <end position="481"/>
    </location>
</feature>
<dbReference type="PANTHER" id="PTHR16943:SF8">
    <property type="entry name" value="2-METHYLCITRATE DEHYDRATASE"/>
    <property type="match status" value="1"/>
</dbReference>
<evidence type="ECO:0000259" key="3">
    <source>
        <dbReference type="Pfam" id="PF03972"/>
    </source>
</evidence>
<dbReference type="Gene3D" id="3.30.1330.120">
    <property type="entry name" value="2-methylcitrate dehydratase PrpD"/>
    <property type="match status" value="1"/>
</dbReference>
<feature type="compositionally biased region" description="Polar residues" evidence="2">
    <location>
        <begin position="13"/>
        <end position="23"/>
    </location>
</feature>
<organism evidence="5 6">
    <name type="scientific">Mycoplana rhizolycopersici</name>
    <dbReference type="NCBI Taxonomy" id="2746702"/>
    <lineage>
        <taxon>Bacteria</taxon>
        <taxon>Pseudomonadati</taxon>
        <taxon>Pseudomonadota</taxon>
        <taxon>Alphaproteobacteria</taxon>
        <taxon>Hyphomicrobiales</taxon>
        <taxon>Rhizobiaceae</taxon>
        <taxon>Mycoplana</taxon>
    </lineage>
</organism>
<dbReference type="SUPFAM" id="SSF103378">
    <property type="entry name" value="2-methylcitrate dehydratase PrpD"/>
    <property type="match status" value="1"/>
</dbReference>
<dbReference type="InterPro" id="IPR045337">
    <property type="entry name" value="MmgE_PrpD_C"/>
</dbReference>
<evidence type="ECO:0000256" key="2">
    <source>
        <dbReference type="SAM" id="MobiDB-lite"/>
    </source>
</evidence>
<dbReference type="Pfam" id="PF03972">
    <property type="entry name" value="MmgE_PrpD_N"/>
    <property type="match status" value="1"/>
</dbReference>
<reference evidence="5 6" key="1">
    <citation type="submission" date="2020-06" db="EMBL/GenBank/DDBJ databases">
        <title>Rhizobium sp.nov. isolated from the tomato plant.</title>
        <authorList>
            <person name="Thin K.K."/>
            <person name="Zhang X."/>
            <person name="He S."/>
        </authorList>
    </citation>
    <scope>NUCLEOTIDE SEQUENCE [LARGE SCALE GENOMIC DNA]</scope>
    <source>
        <strain evidence="5 6">DBTS2</strain>
    </source>
</reference>
<evidence type="ECO:0000313" key="6">
    <source>
        <dbReference type="Proteomes" id="UP000659172"/>
    </source>
</evidence>
<dbReference type="InterPro" id="IPR042183">
    <property type="entry name" value="MmgE/PrpD_sf_1"/>
</dbReference>
<comment type="caution">
    <text evidence="5">The sequence shown here is derived from an EMBL/GenBank/DDBJ whole genome shotgun (WGS) entry which is preliminary data.</text>
</comment>
<accession>A0ABX2QCE7</accession>
<dbReference type="InterPro" id="IPR045336">
    <property type="entry name" value="MmgE_PrpD_N"/>
</dbReference>
<feature type="compositionally biased region" description="Basic and acidic residues" evidence="2">
    <location>
        <begin position="1"/>
        <end position="12"/>
    </location>
</feature>
<dbReference type="InterPro" id="IPR036148">
    <property type="entry name" value="MmgE/PrpD_sf"/>
</dbReference>
<feature type="domain" description="MmgE/PrpD N-terminal" evidence="3">
    <location>
        <begin position="39"/>
        <end position="287"/>
    </location>
</feature>
<protein>
    <submittedName>
        <fullName evidence="5">MmgE/PrpD family protein</fullName>
    </submittedName>
</protein>
<dbReference type="InterPro" id="IPR005656">
    <property type="entry name" value="MmgE_PrpD"/>
</dbReference>
<evidence type="ECO:0000313" key="5">
    <source>
        <dbReference type="EMBL" id="NVP55407.1"/>
    </source>
</evidence>
<sequence>MRHAQTLRDGRKTVNQHPKTTAASGDPYAHLAGLTKAAASFVADLDYADLDGETLRLARRCVLDGLAVALAGTEQPGMKPLGAYVDSLGGTPQARLIGRAASRVPAHLAALWGGTAGHAMDWDDTQLAEGPGRPYGLLMHPTIPPLIAALTMSDLVAAETGRAVDGRRFLTAFAAGFEVGCKVAEAINPDHYMRGFHTSGTIGTFAAAAAAAKMLGLDAAGVAQALGLASSMASGIRAGFGTMTKPMHVGRAAENGVTAALLARHGLSANPEALDGRWGYLAIAGPGGEPALVRDRFGKPHTMASPGVSIKPYPSGVLTHPSMDAMLFLMRENRLAADDIASITLKAGSNVLGPIRFRIATTELEGKFSFAFLLTAIILAGRAGKAEFTDEFVSSRASQDMQRRIETAFDQSIEDMGWDRIRSKIEVTTKDGRHFERWADENYRGSPHNPLSDAELEGKFRDCAEGLIDTDRMQQVFDFVWSLDEAGDVGQIFDLLDWQSEA</sequence>
<dbReference type="EMBL" id="JABXYK010000004">
    <property type="protein sequence ID" value="NVP55407.1"/>
    <property type="molecule type" value="Genomic_DNA"/>
</dbReference>
<feature type="region of interest" description="Disordered" evidence="2">
    <location>
        <begin position="1"/>
        <end position="25"/>
    </location>
</feature>
<comment type="similarity">
    <text evidence="1">Belongs to the PrpD family.</text>
</comment>
<name>A0ABX2QCE7_9HYPH</name>
<gene>
    <name evidence="5" type="ORF">HV823_09075</name>
</gene>
<dbReference type="Pfam" id="PF19305">
    <property type="entry name" value="MmgE_PrpD_C"/>
    <property type="match status" value="1"/>
</dbReference>
<dbReference type="PANTHER" id="PTHR16943">
    <property type="entry name" value="2-METHYLCITRATE DEHYDRATASE-RELATED"/>
    <property type="match status" value="1"/>
</dbReference>
<keyword evidence="6" id="KW-1185">Reference proteome</keyword>